<dbReference type="AlphaFoldDB" id="A0A2R6WRS1"/>
<evidence type="ECO:0000256" key="1">
    <source>
        <dbReference type="SAM" id="MobiDB-lite"/>
    </source>
</evidence>
<gene>
    <name evidence="2" type="ORF">MARPO_0063s0078</name>
</gene>
<feature type="region of interest" description="Disordered" evidence="1">
    <location>
        <begin position="1"/>
        <end position="21"/>
    </location>
</feature>
<reference evidence="3" key="1">
    <citation type="journal article" date="2017" name="Cell">
        <title>Insights into land plant evolution garnered from the Marchantia polymorpha genome.</title>
        <authorList>
            <person name="Bowman J.L."/>
            <person name="Kohchi T."/>
            <person name="Yamato K.T."/>
            <person name="Jenkins J."/>
            <person name="Shu S."/>
            <person name="Ishizaki K."/>
            <person name="Yamaoka S."/>
            <person name="Nishihama R."/>
            <person name="Nakamura Y."/>
            <person name="Berger F."/>
            <person name="Adam C."/>
            <person name="Aki S.S."/>
            <person name="Althoff F."/>
            <person name="Araki T."/>
            <person name="Arteaga-Vazquez M.A."/>
            <person name="Balasubrmanian S."/>
            <person name="Barry K."/>
            <person name="Bauer D."/>
            <person name="Boehm C.R."/>
            <person name="Briginshaw L."/>
            <person name="Caballero-Perez J."/>
            <person name="Catarino B."/>
            <person name="Chen F."/>
            <person name="Chiyoda S."/>
            <person name="Chovatia M."/>
            <person name="Davies K.M."/>
            <person name="Delmans M."/>
            <person name="Demura T."/>
            <person name="Dierschke T."/>
            <person name="Dolan L."/>
            <person name="Dorantes-Acosta A.E."/>
            <person name="Eklund D.M."/>
            <person name="Florent S.N."/>
            <person name="Flores-Sandoval E."/>
            <person name="Fujiyama A."/>
            <person name="Fukuzawa H."/>
            <person name="Galik B."/>
            <person name="Grimanelli D."/>
            <person name="Grimwood J."/>
            <person name="Grossniklaus U."/>
            <person name="Hamada T."/>
            <person name="Haseloff J."/>
            <person name="Hetherington A.J."/>
            <person name="Higo A."/>
            <person name="Hirakawa Y."/>
            <person name="Hundley H.N."/>
            <person name="Ikeda Y."/>
            <person name="Inoue K."/>
            <person name="Inoue S.I."/>
            <person name="Ishida S."/>
            <person name="Jia Q."/>
            <person name="Kakita M."/>
            <person name="Kanazawa T."/>
            <person name="Kawai Y."/>
            <person name="Kawashima T."/>
            <person name="Kennedy M."/>
            <person name="Kinose K."/>
            <person name="Kinoshita T."/>
            <person name="Kohara Y."/>
            <person name="Koide E."/>
            <person name="Komatsu K."/>
            <person name="Kopischke S."/>
            <person name="Kubo M."/>
            <person name="Kyozuka J."/>
            <person name="Lagercrantz U."/>
            <person name="Lin S.S."/>
            <person name="Lindquist E."/>
            <person name="Lipzen A.M."/>
            <person name="Lu C.W."/>
            <person name="De Luna E."/>
            <person name="Martienssen R.A."/>
            <person name="Minamino N."/>
            <person name="Mizutani M."/>
            <person name="Mizutani M."/>
            <person name="Mochizuki N."/>
            <person name="Monte I."/>
            <person name="Mosher R."/>
            <person name="Nagasaki H."/>
            <person name="Nakagami H."/>
            <person name="Naramoto S."/>
            <person name="Nishitani K."/>
            <person name="Ohtani M."/>
            <person name="Okamoto T."/>
            <person name="Okumura M."/>
            <person name="Phillips J."/>
            <person name="Pollak B."/>
            <person name="Reinders A."/>
            <person name="Rovekamp M."/>
            <person name="Sano R."/>
            <person name="Sawa S."/>
            <person name="Schmid M.W."/>
            <person name="Shirakawa M."/>
            <person name="Solano R."/>
            <person name="Spunde A."/>
            <person name="Suetsugu N."/>
            <person name="Sugano S."/>
            <person name="Sugiyama A."/>
            <person name="Sun R."/>
            <person name="Suzuki Y."/>
            <person name="Takenaka M."/>
            <person name="Takezawa D."/>
            <person name="Tomogane H."/>
            <person name="Tsuzuki M."/>
            <person name="Ueda T."/>
            <person name="Umeda M."/>
            <person name="Ward J.M."/>
            <person name="Watanabe Y."/>
            <person name="Yazaki K."/>
            <person name="Yokoyama R."/>
            <person name="Yoshitake Y."/>
            <person name="Yotsui I."/>
            <person name="Zachgo S."/>
            <person name="Schmutz J."/>
        </authorList>
    </citation>
    <scope>NUCLEOTIDE SEQUENCE [LARGE SCALE GENOMIC DNA]</scope>
    <source>
        <strain evidence="3">Tak-1</strain>
    </source>
</reference>
<proteinExistence type="predicted"/>
<protein>
    <submittedName>
        <fullName evidence="2">Uncharacterized protein</fullName>
    </submittedName>
</protein>
<accession>A0A2R6WRS1</accession>
<sequence>MEGQRSCQGTGGGGGGGAELGRTGRTELLTAVLEGACWASELKMMDNMGEVPGLLDTDKTRTTDTDFMGVVFIPLTAANALVTRLICQPWMVSLIRLCSSTLPLVCSSMFNTNFHLLQLFVKL</sequence>
<dbReference type="Gramene" id="Mp8g08400.1">
    <property type="protein sequence ID" value="Mp8g08400.1.cds1"/>
    <property type="gene ID" value="Mp8g08400"/>
</dbReference>
<evidence type="ECO:0000313" key="2">
    <source>
        <dbReference type="EMBL" id="PTQ36546.1"/>
    </source>
</evidence>
<keyword evidence="3" id="KW-1185">Reference proteome</keyword>
<dbReference type="Proteomes" id="UP000244005">
    <property type="component" value="Unassembled WGS sequence"/>
</dbReference>
<feature type="compositionally biased region" description="Gly residues" evidence="1">
    <location>
        <begin position="9"/>
        <end position="19"/>
    </location>
</feature>
<dbReference type="EMBL" id="KZ772735">
    <property type="protein sequence ID" value="PTQ36546.1"/>
    <property type="molecule type" value="Genomic_DNA"/>
</dbReference>
<name>A0A2R6WRS1_MARPO</name>
<organism evidence="2 3">
    <name type="scientific">Marchantia polymorpha</name>
    <name type="common">Common liverwort</name>
    <name type="synonym">Marchantia aquatica</name>
    <dbReference type="NCBI Taxonomy" id="3197"/>
    <lineage>
        <taxon>Eukaryota</taxon>
        <taxon>Viridiplantae</taxon>
        <taxon>Streptophyta</taxon>
        <taxon>Embryophyta</taxon>
        <taxon>Marchantiophyta</taxon>
        <taxon>Marchantiopsida</taxon>
        <taxon>Marchantiidae</taxon>
        <taxon>Marchantiales</taxon>
        <taxon>Marchantiaceae</taxon>
        <taxon>Marchantia</taxon>
    </lineage>
</organism>
<evidence type="ECO:0000313" key="3">
    <source>
        <dbReference type="Proteomes" id="UP000244005"/>
    </source>
</evidence>